<dbReference type="AlphaFoldDB" id="A0A9Q3L6L0"/>
<dbReference type="Proteomes" id="UP000765509">
    <property type="component" value="Unassembled WGS sequence"/>
</dbReference>
<accession>A0A9Q3L6L0</accession>
<reference evidence="1" key="1">
    <citation type="submission" date="2021-03" db="EMBL/GenBank/DDBJ databases">
        <title>Draft genome sequence of rust myrtle Austropuccinia psidii MF-1, a brazilian biotype.</title>
        <authorList>
            <person name="Quecine M.C."/>
            <person name="Pachon D.M.R."/>
            <person name="Bonatelli M.L."/>
            <person name="Correr F.H."/>
            <person name="Franceschini L.M."/>
            <person name="Leite T.F."/>
            <person name="Margarido G.R.A."/>
            <person name="Almeida C.A."/>
            <person name="Ferrarezi J.A."/>
            <person name="Labate C.A."/>
        </authorList>
    </citation>
    <scope>NUCLEOTIDE SEQUENCE</scope>
    <source>
        <strain evidence="1">MF-1</strain>
    </source>
</reference>
<organism evidence="1 2">
    <name type="scientific">Austropuccinia psidii MF-1</name>
    <dbReference type="NCBI Taxonomy" id="1389203"/>
    <lineage>
        <taxon>Eukaryota</taxon>
        <taxon>Fungi</taxon>
        <taxon>Dikarya</taxon>
        <taxon>Basidiomycota</taxon>
        <taxon>Pucciniomycotina</taxon>
        <taxon>Pucciniomycetes</taxon>
        <taxon>Pucciniales</taxon>
        <taxon>Sphaerophragmiaceae</taxon>
        <taxon>Austropuccinia</taxon>
    </lineage>
</organism>
<gene>
    <name evidence="1" type="ORF">O181_132846</name>
</gene>
<protein>
    <submittedName>
        <fullName evidence="1">Uncharacterized protein</fullName>
    </submittedName>
</protein>
<keyword evidence="2" id="KW-1185">Reference proteome</keyword>
<comment type="caution">
    <text evidence="1">The sequence shown here is derived from an EMBL/GenBank/DDBJ whole genome shotgun (WGS) entry which is preliminary data.</text>
</comment>
<dbReference type="EMBL" id="AVOT02152462">
    <property type="protein sequence ID" value="MBW0593131.1"/>
    <property type="molecule type" value="Genomic_DNA"/>
</dbReference>
<evidence type="ECO:0000313" key="1">
    <source>
        <dbReference type="EMBL" id="MBW0593131.1"/>
    </source>
</evidence>
<name>A0A9Q3L6L0_9BASI</name>
<sequence>MSFENDKYSVDKDPYEWCLRKSKRLKAIDPQMNIHMRNHKLLTQLPGELEHV</sequence>
<proteinExistence type="predicted"/>
<evidence type="ECO:0000313" key="2">
    <source>
        <dbReference type="Proteomes" id="UP000765509"/>
    </source>
</evidence>
<feature type="non-terminal residue" evidence="1">
    <location>
        <position position="52"/>
    </location>
</feature>